<evidence type="ECO:0000313" key="9">
    <source>
        <dbReference type="EMBL" id="KAF8480310.1"/>
    </source>
</evidence>
<gene>
    <name evidence="9" type="ORF">DFH94DRAFT_853597</name>
</gene>
<comment type="subcellular location">
    <subcellularLocation>
        <location evidence="1">Membrane</location>
        <topology evidence="1">Multi-pass membrane protein</topology>
    </subcellularLocation>
</comment>
<proteinExistence type="inferred from homology"/>
<dbReference type="PIRSF" id="PIRSF002744">
    <property type="entry name" value="Pur-cyt_permease"/>
    <property type="match status" value="1"/>
</dbReference>
<reference evidence="9" key="1">
    <citation type="submission" date="2019-10" db="EMBL/GenBank/DDBJ databases">
        <authorList>
            <consortium name="DOE Joint Genome Institute"/>
            <person name="Kuo A."/>
            <person name="Miyauchi S."/>
            <person name="Kiss E."/>
            <person name="Drula E."/>
            <person name="Kohler A."/>
            <person name="Sanchez-Garcia M."/>
            <person name="Andreopoulos B."/>
            <person name="Barry K.W."/>
            <person name="Bonito G."/>
            <person name="Buee M."/>
            <person name="Carver A."/>
            <person name="Chen C."/>
            <person name="Cichocki N."/>
            <person name="Clum A."/>
            <person name="Culley D."/>
            <person name="Crous P.W."/>
            <person name="Fauchery L."/>
            <person name="Girlanda M."/>
            <person name="Hayes R."/>
            <person name="Keri Z."/>
            <person name="LaButti K."/>
            <person name="Lipzen A."/>
            <person name="Lombard V."/>
            <person name="Magnuson J."/>
            <person name="Maillard F."/>
            <person name="Morin E."/>
            <person name="Murat C."/>
            <person name="Nolan M."/>
            <person name="Ohm R."/>
            <person name="Pangilinan J."/>
            <person name="Pereira M."/>
            <person name="Perotto S."/>
            <person name="Peter M."/>
            <person name="Riley R."/>
            <person name="Sitrit Y."/>
            <person name="Stielow B."/>
            <person name="Szollosi G."/>
            <person name="Zifcakova L."/>
            <person name="Stursova M."/>
            <person name="Spatafora J.W."/>
            <person name="Tedersoo L."/>
            <person name="Vaario L.-M."/>
            <person name="Yamada A."/>
            <person name="Yan M."/>
            <person name="Wang P."/>
            <person name="Xu J."/>
            <person name="Bruns T."/>
            <person name="Baldrian P."/>
            <person name="Vilgalys R."/>
            <person name="Henrissat B."/>
            <person name="Grigoriev I.V."/>
            <person name="Hibbett D."/>
            <person name="Nagy L.G."/>
            <person name="Martin F.M."/>
        </authorList>
    </citation>
    <scope>NUCLEOTIDE SEQUENCE</scope>
    <source>
        <strain evidence="9">Prilba</strain>
    </source>
</reference>
<sequence length="507" mass="54697">MSQHHPQYSMEDRANIIVFNPMNSFDEKPSFENEVTPTWTPSGSASRFLSEKLSSWGVEARGIHPVAVEDKTEKHFIKIFFVWLSANMNILPFASGTLGPAMFGLGLRDSCLVILFFNLICAIPPAYLTTWGAKLGFRQLCASRYTFGYYGAMVPGLLAVAAGLGFSILNIILGGQALASIAKMSWTVGIVIISVISLVVSFCGLKVLNWYQNCIWVPCLVVFVVVTGVSGEHFADTPAPATVAQIFNFGATIAGYMIPWSALSSDYTAYFHPRVSSWRIFAYSYLGLNIPTISLQCLGAAAAISAPSIPGWKAGYGDGNVGGLLNAMLSPVGGFSKVLMVFLSLSVTATIAPTIYSMCLALQTLVPPLAAVPRYVLSVFAATVITVLAIAGQHKFYAALSNFLGIIGYWAGAFVSVICVEHLYFRKGKFALYDLQSWNVPSQLPLGAAALAASLSGFALATTSMNQVWYTGPIARKIGDIGFGVAIAVATFCYIPLRYLEKRWRGF</sequence>
<dbReference type="Gene3D" id="1.10.4160.10">
    <property type="entry name" value="Hydantoin permease"/>
    <property type="match status" value="1"/>
</dbReference>
<evidence type="ECO:0000256" key="3">
    <source>
        <dbReference type="ARBA" id="ARBA00022448"/>
    </source>
</evidence>
<feature type="transmembrane region" description="Helical" evidence="8">
    <location>
        <begin position="115"/>
        <end position="137"/>
    </location>
</feature>
<keyword evidence="4 8" id="KW-0812">Transmembrane</keyword>
<keyword evidence="10" id="KW-1185">Reference proteome</keyword>
<dbReference type="GO" id="GO:0022857">
    <property type="term" value="F:transmembrane transporter activity"/>
    <property type="evidence" value="ECO:0007669"/>
    <property type="project" value="InterPro"/>
</dbReference>
<keyword evidence="6 7" id="KW-0472">Membrane</keyword>
<evidence type="ECO:0000256" key="8">
    <source>
        <dbReference type="SAM" id="Phobius"/>
    </source>
</evidence>
<evidence type="ECO:0000313" key="10">
    <source>
        <dbReference type="Proteomes" id="UP000759537"/>
    </source>
</evidence>
<dbReference type="Proteomes" id="UP000759537">
    <property type="component" value="Unassembled WGS sequence"/>
</dbReference>
<keyword evidence="5 8" id="KW-1133">Transmembrane helix</keyword>
<name>A0A9P5MWE0_9AGAM</name>
<feature type="transmembrane region" description="Helical" evidence="8">
    <location>
        <begin position="185"/>
        <end position="208"/>
    </location>
</feature>
<feature type="transmembrane region" description="Helical" evidence="8">
    <location>
        <begin position="280"/>
        <end position="304"/>
    </location>
</feature>
<dbReference type="AlphaFoldDB" id="A0A9P5MWE0"/>
<evidence type="ECO:0000256" key="4">
    <source>
        <dbReference type="ARBA" id="ARBA00022692"/>
    </source>
</evidence>
<feature type="transmembrane region" description="Helical" evidence="8">
    <location>
        <begin position="446"/>
        <end position="469"/>
    </location>
</feature>
<dbReference type="GO" id="GO:0005886">
    <property type="term" value="C:plasma membrane"/>
    <property type="evidence" value="ECO:0007669"/>
    <property type="project" value="TreeGrafter"/>
</dbReference>
<dbReference type="EMBL" id="WHVB01000008">
    <property type="protein sequence ID" value="KAF8480310.1"/>
    <property type="molecule type" value="Genomic_DNA"/>
</dbReference>
<evidence type="ECO:0000256" key="2">
    <source>
        <dbReference type="ARBA" id="ARBA00008974"/>
    </source>
</evidence>
<dbReference type="PANTHER" id="PTHR31806:SF5">
    <property type="entry name" value="PURINE-CYTOSINE PERMEASE FCY21"/>
    <property type="match status" value="1"/>
</dbReference>
<feature type="transmembrane region" description="Helical" evidence="8">
    <location>
        <begin position="338"/>
        <end position="362"/>
    </location>
</feature>
<dbReference type="OrthoDB" id="2116389at2759"/>
<feature type="transmembrane region" description="Helical" evidence="8">
    <location>
        <begin position="149"/>
        <end position="173"/>
    </location>
</feature>
<dbReference type="Pfam" id="PF02133">
    <property type="entry name" value="Transp_cyt_pur"/>
    <property type="match status" value="1"/>
</dbReference>
<feature type="transmembrane region" description="Helical" evidence="8">
    <location>
        <begin position="481"/>
        <end position="500"/>
    </location>
</feature>
<feature type="transmembrane region" description="Helical" evidence="8">
    <location>
        <begin position="215"/>
        <end position="235"/>
    </location>
</feature>
<accession>A0A9P5MWE0</accession>
<evidence type="ECO:0000256" key="1">
    <source>
        <dbReference type="ARBA" id="ARBA00004141"/>
    </source>
</evidence>
<feature type="transmembrane region" description="Helical" evidence="8">
    <location>
        <begin position="403"/>
        <end position="425"/>
    </location>
</feature>
<dbReference type="InterPro" id="IPR026030">
    <property type="entry name" value="Pur-cyt_permease_Fcy2/21/22"/>
</dbReference>
<comment type="similarity">
    <text evidence="2 7">Belongs to the purine-cytosine permease (2.A.39) family.</text>
</comment>
<comment type="caution">
    <text evidence="9">The sequence shown here is derived from an EMBL/GenBank/DDBJ whole genome shotgun (WGS) entry which is preliminary data.</text>
</comment>
<evidence type="ECO:0000256" key="5">
    <source>
        <dbReference type="ARBA" id="ARBA00022989"/>
    </source>
</evidence>
<feature type="transmembrane region" description="Helical" evidence="8">
    <location>
        <begin position="374"/>
        <end position="391"/>
    </location>
</feature>
<organism evidence="9 10">
    <name type="scientific">Russula ochroleuca</name>
    <dbReference type="NCBI Taxonomy" id="152965"/>
    <lineage>
        <taxon>Eukaryota</taxon>
        <taxon>Fungi</taxon>
        <taxon>Dikarya</taxon>
        <taxon>Basidiomycota</taxon>
        <taxon>Agaricomycotina</taxon>
        <taxon>Agaricomycetes</taxon>
        <taxon>Russulales</taxon>
        <taxon>Russulaceae</taxon>
        <taxon>Russula</taxon>
    </lineage>
</organism>
<evidence type="ECO:0000256" key="7">
    <source>
        <dbReference type="PIRNR" id="PIRNR002744"/>
    </source>
</evidence>
<evidence type="ECO:0000256" key="6">
    <source>
        <dbReference type="ARBA" id="ARBA00023136"/>
    </source>
</evidence>
<reference evidence="9" key="2">
    <citation type="journal article" date="2020" name="Nat. Commun.">
        <title>Large-scale genome sequencing of mycorrhizal fungi provides insights into the early evolution of symbiotic traits.</title>
        <authorList>
            <person name="Miyauchi S."/>
            <person name="Kiss E."/>
            <person name="Kuo A."/>
            <person name="Drula E."/>
            <person name="Kohler A."/>
            <person name="Sanchez-Garcia M."/>
            <person name="Morin E."/>
            <person name="Andreopoulos B."/>
            <person name="Barry K.W."/>
            <person name="Bonito G."/>
            <person name="Buee M."/>
            <person name="Carver A."/>
            <person name="Chen C."/>
            <person name="Cichocki N."/>
            <person name="Clum A."/>
            <person name="Culley D."/>
            <person name="Crous P.W."/>
            <person name="Fauchery L."/>
            <person name="Girlanda M."/>
            <person name="Hayes R.D."/>
            <person name="Keri Z."/>
            <person name="LaButti K."/>
            <person name="Lipzen A."/>
            <person name="Lombard V."/>
            <person name="Magnuson J."/>
            <person name="Maillard F."/>
            <person name="Murat C."/>
            <person name="Nolan M."/>
            <person name="Ohm R.A."/>
            <person name="Pangilinan J."/>
            <person name="Pereira M.F."/>
            <person name="Perotto S."/>
            <person name="Peter M."/>
            <person name="Pfister S."/>
            <person name="Riley R."/>
            <person name="Sitrit Y."/>
            <person name="Stielow J.B."/>
            <person name="Szollosi G."/>
            <person name="Zifcakova L."/>
            <person name="Stursova M."/>
            <person name="Spatafora J.W."/>
            <person name="Tedersoo L."/>
            <person name="Vaario L.M."/>
            <person name="Yamada A."/>
            <person name="Yan M."/>
            <person name="Wang P."/>
            <person name="Xu J."/>
            <person name="Bruns T."/>
            <person name="Baldrian P."/>
            <person name="Vilgalys R."/>
            <person name="Dunand C."/>
            <person name="Henrissat B."/>
            <person name="Grigoriev I.V."/>
            <person name="Hibbett D."/>
            <person name="Nagy L.G."/>
            <person name="Martin F.M."/>
        </authorList>
    </citation>
    <scope>NUCLEOTIDE SEQUENCE</scope>
    <source>
        <strain evidence="9">Prilba</strain>
    </source>
</reference>
<feature type="transmembrane region" description="Helical" evidence="8">
    <location>
        <begin position="80"/>
        <end position="103"/>
    </location>
</feature>
<feature type="transmembrane region" description="Helical" evidence="8">
    <location>
        <begin position="241"/>
        <end position="259"/>
    </location>
</feature>
<keyword evidence="3 7" id="KW-0813">Transport</keyword>
<protein>
    <submittedName>
        <fullName evidence="9">Permease for cytosine/purines, uracil, thiamine, allantoin-domain-containing protein</fullName>
    </submittedName>
</protein>
<dbReference type="PANTHER" id="PTHR31806">
    <property type="entry name" value="PURINE-CYTOSINE PERMEASE FCY2-RELATED"/>
    <property type="match status" value="1"/>
</dbReference>
<dbReference type="InterPro" id="IPR001248">
    <property type="entry name" value="Pur-cyt_permease"/>
</dbReference>